<reference evidence="2" key="1">
    <citation type="submission" date="2019-02" db="EMBL/GenBank/DDBJ databases">
        <authorList>
            <person name="Gruber-Vodicka R. H."/>
            <person name="Seah K. B. B."/>
        </authorList>
    </citation>
    <scope>NUCLEOTIDE SEQUENCE</scope>
    <source>
        <strain evidence="2">BECK_BZ163</strain>
        <strain evidence="3">BECK_BZ164</strain>
        <strain evidence="1">BECK_BZ165</strain>
    </source>
</reference>
<dbReference type="EMBL" id="CAADFA010000171">
    <property type="protein sequence ID" value="VFJ56195.1"/>
    <property type="molecule type" value="Genomic_DNA"/>
</dbReference>
<dbReference type="AlphaFoldDB" id="A0A450SY33"/>
<evidence type="ECO:0000313" key="3">
    <source>
        <dbReference type="EMBL" id="VFK11936.1"/>
    </source>
</evidence>
<dbReference type="EMBL" id="CAADFL010000216">
    <property type="protein sequence ID" value="VFK11936.1"/>
    <property type="molecule type" value="Genomic_DNA"/>
</dbReference>
<name>A0A450SY33_9GAMM</name>
<evidence type="ECO:0000313" key="2">
    <source>
        <dbReference type="EMBL" id="VFJ59021.1"/>
    </source>
</evidence>
<gene>
    <name evidence="2" type="ORF">BECKFM1743A_GA0114220_102295</name>
    <name evidence="3" type="ORF">BECKFM1743B_GA0114221_102162</name>
    <name evidence="1" type="ORF">BECKFM1743C_GA0114222_101714</name>
</gene>
<organism evidence="2">
    <name type="scientific">Candidatus Kentrum sp. FM</name>
    <dbReference type="NCBI Taxonomy" id="2126340"/>
    <lineage>
        <taxon>Bacteria</taxon>
        <taxon>Pseudomonadati</taxon>
        <taxon>Pseudomonadota</taxon>
        <taxon>Gammaproteobacteria</taxon>
        <taxon>Candidatus Kentrum</taxon>
    </lineage>
</organism>
<sequence length="166" mass="18981">MGRFFYPKPFIESDARLTLPQQKDTPSLMTIFRSLGRQKLRWKSLSVTIACKLKHIDLLPEKSSTERAKILVLREGEAPADLGGRGSCRSGRARLLPSRTWDTGSGHSRPALPMDIMALGDFCRRTYRLASPFTQLPRCNVRRWSLTRTRKPTNRIAGGQRRRRTD</sequence>
<accession>A0A450SY33</accession>
<proteinExistence type="predicted"/>
<dbReference type="EMBL" id="CAADEZ010000229">
    <property type="protein sequence ID" value="VFJ59021.1"/>
    <property type="molecule type" value="Genomic_DNA"/>
</dbReference>
<evidence type="ECO:0000313" key="1">
    <source>
        <dbReference type="EMBL" id="VFJ56195.1"/>
    </source>
</evidence>
<protein>
    <submittedName>
        <fullName evidence="2">Uncharacterized protein</fullName>
    </submittedName>
</protein>